<evidence type="ECO:0000256" key="2">
    <source>
        <dbReference type="SAM" id="Phobius"/>
    </source>
</evidence>
<evidence type="ECO:0000313" key="5">
    <source>
        <dbReference type="Proteomes" id="UP000237846"/>
    </source>
</evidence>
<reference evidence="4 5" key="1">
    <citation type="submission" date="2018-03" db="EMBL/GenBank/DDBJ databases">
        <title>Genomic Encyclopedia of Archaeal and Bacterial Type Strains, Phase II (KMG-II): from individual species to whole genera.</title>
        <authorList>
            <person name="Goeker M."/>
        </authorList>
    </citation>
    <scope>NUCLEOTIDE SEQUENCE [LARGE SCALE GENOMIC DNA]</scope>
    <source>
        <strain evidence="4 5">DSM 45601</strain>
    </source>
</reference>
<evidence type="ECO:0000256" key="3">
    <source>
        <dbReference type="SAM" id="SignalP"/>
    </source>
</evidence>
<keyword evidence="2" id="KW-0472">Membrane</keyword>
<evidence type="ECO:0000313" key="4">
    <source>
        <dbReference type="EMBL" id="PRX91740.1"/>
    </source>
</evidence>
<keyword evidence="2" id="KW-1133">Transmembrane helix</keyword>
<gene>
    <name evidence="4" type="ORF">CLV72_11422</name>
</gene>
<feature type="compositionally biased region" description="Gly residues" evidence="1">
    <location>
        <begin position="727"/>
        <end position="740"/>
    </location>
</feature>
<feature type="chain" id="PRO_5015438881" description="ABC-type phosphate transport system substrate-binding protein" evidence="3">
    <location>
        <begin position="34"/>
        <end position="842"/>
    </location>
</feature>
<dbReference type="Proteomes" id="UP000237846">
    <property type="component" value="Unassembled WGS sequence"/>
</dbReference>
<evidence type="ECO:0000256" key="1">
    <source>
        <dbReference type="SAM" id="MobiDB-lite"/>
    </source>
</evidence>
<keyword evidence="2" id="KW-0812">Transmembrane</keyword>
<comment type="caution">
    <text evidence="4">The sequence shown here is derived from an EMBL/GenBank/DDBJ whole genome shotgun (WGS) entry which is preliminary data.</text>
</comment>
<proteinExistence type="predicted"/>
<accession>A0A2T0PS61</accession>
<keyword evidence="5" id="KW-1185">Reference proteome</keyword>
<dbReference type="RefSeq" id="WP_106253657.1">
    <property type="nucleotide sequence ID" value="NZ_PVZC01000014.1"/>
</dbReference>
<feature type="region of interest" description="Disordered" evidence="1">
    <location>
        <begin position="721"/>
        <end position="800"/>
    </location>
</feature>
<dbReference type="AlphaFoldDB" id="A0A2T0PS61"/>
<feature type="signal peptide" evidence="3">
    <location>
        <begin position="1"/>
        <end position="33"/>
    </location>
</feature>
<dbReference type="EMBL" id="PVZC01000014">
    <property type="protein sequence ID" value="PRX91740.1"/>
    <property type="molecule type" value="Genomic_DNA"/>
</dbReference>
<dbReference type="SUPFAM" id="SSF53850">
    <property type="entry name" value="Periplasmic binding protein-like II"/>
    <property type="match status" value="1"/>
</dbReference>
<name>A0A2T0PS61_9ACTN</name>
<dbReference type="OrthoDB" id="5107506at2"/>
<evidence type="ECO:0008006" key="6">
    <source>
        <dbReference type="Google" id="ProtNLM"/>
    </source>
</evidence>
<organism evidence="4 5">
    <name type="scientific">Allonocardiopsis opalescens</name>
    <dbReference type="NCBI Taxonomy" id="1144618"/>
    <lineage>
        <taxon>Bacteria</taxon>
        <taxon>Bacillati</taxon>
        <taxon>Actinomycetota</taxon>
        <taxon>Actinomycetes</taxon>
        <taxon>Streptosporangiales</taxon>
        <taxon>Allonocardiopsis</taxon>
    </lineage>
</organism>
<protein>
    <recommendedName>
        <fullName evidence="6">ABC-type phosphate transport system substrate-binding protein</fullName>
    </recommendedName>
</protein>
<sequence>MRATPVRRTGAALGALMIATATLALGPAAPAAADPGELTDSAVTVRWDDGTRDPEHFMYQGFRDLEVTVSQTEGLVNQSISVSWTGGRPTTRGTHDGQDVPYGNHYLQLMQCWGGPEGPEPEQCQFGGYPPNSANLYGHFTQLRDPFNRTPDPAGTFDGRFTAVDGTTVPAAGIGTYFSFNNTNEIVGARTSGNGTGRVYFETQTVTEAQHLGCGAAQEGPDGEVTGRSCWLVIVPRGEHLPDGSPHPLQWGSPLQPTNWAQRIQVPLDFAPVGEFCPIGAPERSILGTDLMSEALSSWQTTLCAGGGAAYNYTLVSDQQARGQVAAGGDSAPLALTQLPVAGDDSVVHAPVAASGVAIGFNIERNYPEPRSPEQQALQGVPLDELNLTPRLLAKLLTQSYRIHVPGGSQPNNPDAEHVAGNPVNFLQDPDFLQHNPQLADVMPVTRHPLLVPIYYSDAIREVWRYIIADEEARAWLEGQPDEWGMVVNPHYEAIGLTETPFQNFPKEDPTRFSAAADRPGYDTIALSPYMDDMAETARNTLRADDHSATVWDPNMLPRPGYREGDPQNPGQRLILSITDTTAADRFGLATANLRNQAGEFAAADEEGLAAGIEAMVPSDAAPGVFEVDPEAVSADAYPLTLLTYAAANTESGDEEAVGDYAAFLRYAADEGQRPGVGAGMLPPGYLPLPGPMRAQTECVADYLEDDGLAVEERADGTLGCVAAETPGGGSGPDDPGAGGLDDPPPFSNDDLGPAPDLVPVADGPGTDDLGPDDTGGGPTDEVPDGGEPSALPSDTPLVAGITPTTPAGWLRWALIAALATGLLAALLGPLLLRFAPRRTGL</sequence>
<dbReference type="Gene3D" id="3.40.190.10">
    <property type="entry name" value="Periplasmic binding protein-like II"/>
    <property type="match status" value="2"/>
</dbReference>
<feature type="transmembrane region" description="Helical" evidence="2">
    <location>
        <begin position="810"/>
        <end position="833"/>
    </location>
</feature>
<keyword evidence="3" id="KW-0732">Signal</keyword>